<dbReference type="FunFam" id="1.10.60.10:FF:000004">
    <property type="entry name" value="DtxR family transcriptional regulator"/>
    <property type="match status" value="1"/>
</dbReference>
<evidence type="ECO:0000256" key="4">
    <source>
        <dbReference type="ARBA" id="ARBA00022490"/>
    </source>
</evidence>
<dbReference type="PANTHER" id="PTHR33238">
    <property type="entry name" value="IRON (METAL) DEPENDENT REPRESSOR, DTXR FAMILY"/>
    <property type="match status" value="1"/>
</dbReference>
<dbReference type="InterPro" id="IPR022689">
    <property type="entry name" value="Iron_dep_repressor"/>
</dbReference>
<evidence type="ECO:0000259" key="13">
    <source>
        <dbReference type="PROSITE" id="PS50944"/>
    </source>
</evidence>
<comment type="subunit">
    <text evidence="3">Homodimer.</text>
</comment>
<dbReference type="AlphaFoldDB" id="A0A3Q9G1F3"/>
<dbReference type="InterPro" id="IPR011991">
    <property type="entry name" value="ArsR-like_HTH"/>
</dbReference>
<dbReference type="InterPro" id="IPR050536">
    <property type="entry name" value="DtxR_MntR_Metal-Reg"/>
</dbReference>
<comment type="subcellular location">
    <subcellularLocation>
        <location evidence="1">Cytoplasm</location>
    </subcellularLocation>
</comment>
<dbReference type="GO" id="GO:0003700">
    <property type="term" value="F:DNA-binding transcription factor activity"/>
    <property type="evidence" value="ECO:0007669"/>
    <property type="project" value="InterPro"/>
</dbReference>
<evidence type="ECO:0000256" key="8">
    <source>
        <dbReference type="ARBA" id="ARBA00023159"/>
    </source>
</evidence>
<keyword evidence="15" id="KW-1185">Reference proteome</keyword>
<dbReference type="Gene3D" id="1.10.60.10">
    <property type="entry name" value="Iron dependent repressor, metal binding and dimerisation domain"/>
    <property type="match status" value="1"/>
</dbReference>
<evidence type="ECO:0000256" key="1">
    <source>
        <dbReference type="ARBA" id="ARBA00004496"/>
    </source>
</evidence>
<dbReference type="SMART" id="SM00529">
    <property type="entry name" value="HTH_DTXR"/>
    <property type="match status" value="1"/>
</dbReference>
<dbReference type="GO" id="GO:0045892">
    <property type="term" value="P:negative regulation of DNA-templated transcription"/>
    <property type="evidence" value="ECO:0007669"/>
    <property type="project" value="TreeGrafter"/>
</dbReference>
<organism evidence="14 15">
    <name type="scientific">Flaviflexus ciconiae</name>
    <dbReference type="NCBI Taxonomy" id="2496867"/>
    <lineage>
        <taxon>Bacteria</taxon>
        <taxon>Bacillati</taxon>
        <taxon>Actinomycetota</taxon>
        <taxon>Actinomycetes</taxon>
        <taxon>Actinomycetales</taxon>
        <taxon>Actinomycetaceae</taxon>
        <taxon>Flaviflexus</taxon>
    </lineage>
</organism>
<dbReference type="RefSeq" id="WP_126703555.1">
    <property type="nucleotide sequence ID" value="NZ_CP034593.1"/>
</dbReference>
<dbReference type="GO" id="GO:0003677">
    <property type="term" value="F:DNA binding"/>
    <property type="evidence" value="ECO:0007669"/>
    <property type="project" value="UniProtKB-KW"/>
</dbReference>
<dbReference type="PROSITE" id="PS50944">
    <property type="entry name" value="HTH_DTXR"/>
    <property type="match status" value="1"/>
</dbReference>
<evidence type="ECO:0000256" key="3">
    <source>
        <dbReference type="ARBA" id="ARBA00011738"/>
    </source>
</evidence>
<dbReference type="InterPro" id="IPR036421">
    <property type="entry name" value="Fe_dep_repressor_sf"/>
</dbReference>
<dbReference type="Gene3D" id="1.10.10.10">
    <property type="entry name" value="Winged helix-like DNA-binding domain superfamily/Winged helix DNA-binding domain"/>
    <property type="match status" value="1"/>
</dbReference>
<evidence type="ECO:0000256" key="7">
    <source>
        <dbReference type="ARBA" id="ARBA00023125"/>
    </source>
</evidence>
<evidence type="ECO:0000256" key="9">
    <source>
        <dbReference type="ARBA" id="ARBA00023163"/>
    </source>
</evidence>
<name>A0A3Q9G1F3_9ACTO</name>
<keyword evidence="6" id="KW-0805">Transcription regulation</keyword>
<dbReference type="GO" id="GO:0046983">
    <property type="term" value="F:protein dimerization activity"/>
    <property type="evidence" value="ECO:0007669"/>
    <property type="project" value="InterPro"/>
</dbReference>
<dbReference type="InterPro" id="IPR001367">
    <property type="entry name" value="Fe_dep_repressor"/>
</dbReference>
<evidence type="ECO:0000313" key="15">
    <source>
        <dbReference type="Proteomes" id="UP000280344"/>
    </source>
</evidence>
<sequence>MSNASDLSAATEDYLKYIWSATEWSNTPVTTSRLARDMGLSPSTVSESIAKLTKDGLVEHEKYRSIRLSPDGKRHALAMVRAHRLIETFLHDELGYTWDEVHDEAEDLEHAVSIRFIDAIDELLGYPDYDPHGDPIPSKDGILPEVLAILVAEAPTGEARVHRIADSDPEALRLASELGLRPGETIIIAEGTLTVGGKERPLDPFASILWVTHDHSRVTDDSDRVAHDNHHKAKSEGTGS</sequence>
<dbReference type="InterPro" id="IPR036390">
    <property type="entry name" value="WH_DNA-bd_sf"/>
</dbReference>
<dbReference type="CDD" id="cd00090">
    <property type="entry name" value="HTH_ARSR"/>
    <property type="match status" value="1"/>
</dbReference>
<evidence type="ECO:0000256" key="6">
    <source>
        <dbReference type="ARBA" id="ARBA00023015"/>
    </source>
</evidence>
<evidence type="ECO:0000256" key="2">
    <source>
        <dbReference type="ARBA" id="ARBA00007871"/>
    </source>
</evidence>
<evidence type="ECO:0000256" key="11">
    <source>
        <dbReference type="ARBA" id="ARBA00032593"/>
    </source>
</evidence>
<dbReference type="InterPro" id="IPR036388">
    <property type="entry name" value="WH-like_DNA-bd_sf"/>
</dbReference>
<dbReference type="SUPFAM" id="SSF46785">
    <property type="entry name" value="Winged helix' DNA-binding domain"/>
    <property type="match status" value="1"/>
</dbReference>
<feature type="region of interest" description="Disordered" evidence="12">
    <location>
        <begin position="219"/>
        <end position="240"/>
    </location>
</feature>
<evidence type="ECO:0000256" key="12">
    <source>
        <dbReference type="SAM" id="MobiDB-lite"/>
    </source>
</evidence>
<dbReference type="GO" id="GO:0046914">
    <property type="term" value="F:transition metal ion binding"/>
    <property type="evidence" value="ECO:0007669"/>
    <property type="project" value="InterPro"/>
</dbReference>
<keyword evidence="8" id="KW-0010">Activator</keyword>
<evidence type="ECO:0000256" key="10">
    <source>
        <dbReference type="ARBA" id="ARBA00023211"/>
    </source>
</evidence>
<proteinExistence type="inferred from homology"/>
<dbReference type="GO" id="GO:0005737">
    <property type="term" value="C:cytoplasm"/>
    <property type="evidence" value="ECO:0007669"/>
    <property type="project" value="UniProtKB-SubCell"/>
</dbReference>
<gene>
    <name evidence="14" type="ORF">EJ997_04695</name>
</gene>
<dbReference type="Pfam" id="PF01325">
    <property type="entry name" value="Fe_dep_repress"/>
    <property type="match status" value="1"/>
</dbReference>
<protein>
    <recommendedName>
        <fullName evidence="11">Manganese transport regulator</fullName>
    </recommendedName>
</protein>
<dbReference type="PANTHER" id="PTHR33238:SF11">
    <property type="entry name" value="TRANSCRIPTIONAL REGULATOR MNTR"/>
    <property type="match status" value="1"/>
</dbReference>
<dbReference type="OrthoDB" id="9791355at2"/>
<dbReference type="InterPro" id="IPR022687">
    <property type="entry name" value="HTH_DTXR"/>
</dbReference>
<keyword evidence="4" id="KW-0963">Cytoplasm</keyword>
<dbReference type="Pfam" id="PF02742">
    <property type="entry name" value="Fe_dep_repr_C"/>
    <property type="match status" value="1"/>
</dbReference>
<feature type="compositionally biased region" description="Basic and acidic residues" evidence="12">
    <location>
        <begin position="219"/>
        <end position="228"/>
    </location>
</feature>
<dbReference type="KEGG" id="flh:EJ997_04695"/>
<keyword evidence="7" id="KW-0238">DNA-binding</keyword>
<reference evidence="14 15" key="1">
    <citation type="submission" date="2018-12" db="EMBL/GenBank/DDBJ databases">
        <title>Complete genome sequence of Flaviflexus sp. H23T48.</title>
        <authorList>
            <person name="Bae J.-W."/>
            <person name="Lee J.-Y."/>
        </authorList>
    </citation>
    <scope>NUCLEOTIDE SEQUENCE [LARGE SCALE GENOMIC DNA]</scope>
    <source>
        <strain evidence="14 15">H23T48</strain>
    </source>
</reference>
<dbReference type="SUPFAM" id="SSF47979">
    <property type="entry name" value="Iron-dependent repressor protein, dimerization domain"/>
    <property type="match status" value="1"/>
</dbReference>
<evidence type="ECO:0000313" key="14">
    <source>
        <dbReference type="EMBL" id="AZQ76747.1"/>
    </source>
</evidence>
<comment type="similarity">
    <text evidence="2">Belongs to the DtxR/MntR family.</text>
</comment>
<dbReference type="Proteomes" id="UP000280344">
    <property type="component" value="Chromosome"/>
</dbReference>
<accession>A0A3Q9G1F3</accession>
<dbReference type="EMBL" id="CP034593">
    <property type="protein sequence ID" value="AZQ76747.1"/>
    <property type="molecule type" value="Genomic_DNA"/>
</dbReference>
<keyword evidence="10" id="KW-0464">Manganese</keyword>
<feature type="domain" description="HTH dtxR-type" evidence="13">
    <location>
        <begin position="1"/>
        <end position="69"/>
    </location>
</feature>
<keyword evidence="5" id="KW-0678">Repressor</keyword>
<keyword evidence="9" id="KW-0804">Transcription</keyword>
<evidence type="ECO:0000256" key="5">
    <source>
        <dbReference type="ARBA" id="ARBA00022491"/>
    </source>
</evidence>